<protein>
    <submittedName>
        <fullName evidence="1">Uncharacterized protein</fullName>
    </submittedName>
</protein>
<gene>
    <name evidence="1" type="ORF">PCC79_07985</name>
</gene>
<sequence>MDPIMVLWAALGLGAAGAAIWGGLRIAHARQFTGRGWTFERNPGEQPVFGLNHPPFGRDLGRRVGEVVRGTVEGVAFTAVAYETDRERVTGYAVIVALPRSLPPLVVGSPDALPSRLAGAPVPAPAGRAAWASDPAWASVALPILAPTLAALTAERGAALSVDGAALVGLGCPRDADALAAFVPQLGRAAAALVEATPGAAGAAVSPGLRCPAS</sequence>
<dbReference type="RefSeq" id="WP_342373489.1">
    <property type="nucleotide sequence ID" value="NZ_CP115965.1"/>
</dbReference>
<dbReference type="EMBL" id="CP115965">
    <property type="protein sequence ID" value="WZX00109.1"/>
    <property type="molecule type" value="Genomic_DNA"/>
</dbReference>
<reference evidence="1 2" key="1">
    <citation type="journal article" date="2023" name="Environ Microbiome">
        <title>A coral-associated actinobacterium mitigates coral bleaching under heat stress.</title>
        <authorList>
            <person name="Li J."/>
            <person name="Zou Y."/>
            <person name="Li Q."/>
            <person name="Zhang J."/>
            <person name="Bourne D.G."/>
            <person name="Lyu Y."/>
            <person name="Liu C."/>
            <person name="Zhang S."/>
        </authorList>
    </citation>
    <scope>NUCLEOTIDE SEQUENCE [LARGE SCALE GENOMIC DNA]</scope>
    <source>
        <strain evidence="1 2">SCSIO 13291</strain>
    </source>
</reference>
<organism evidence="1 2">
    <name type="scientific">Propioniciclava soli</name>
    <dbReference type="NCBI Taxonomy" id="2775081"/>
    <lineage>
        <taxon>Bacteria</taxon>
        <taxon>Bacillati</taxon>
        <taxon>Actinomycetota</taxon>
        <taxon>Actinomycetes</taxon>
        <taxon>Propionibacteriales</taxon>
        <taxon>Propionibacteriaceae</taxon>
        <taxon>Propioniciclava</taxon>
    </lineage>
</organism>
<evidence type="ECO:0000313" key="1">
    <source>
        <dbReference type="EMBL" id="WZX00109.1"/>
    </source>
</evidence>
<dbReference type="Proteomes" id="UP001434337">
    <property type="component" value="Chromosome"/>
</dbReference>
<accession>A0ABZ3CC50</accession>
<evidence type="ECO:0000313" key="2">
    <source>
        <dbReference type="Proteomes" id="UP001434337"/>
    </source>
</evidence>
<name>A0ABZ3CC50_9ACTN</name>
<proteinExistence type="predicted"/>
<keyword evidence="2" id="KW-1185">Reference proteome</keyword>